<reference evidence="9 10" key="1">
    <citation type="journal article" date="2020" name="Biotechnol. Biofuels">
        <title>New insights from the biogas microbiome by comprehensive genome-resolved metagenomics of nearly 1600 species originating from multiple anaerobic digesters.</title>
        <authorList>
            <person name="Campanaro S."/>
            <person name="Treu L."/>
            <person name="Rodriguez-R L.M."/>
            <person name="Kovalovszki A."/>
            <person name="Ziels R.M."/>
            <person name="Maus I."/>
            <person name="Zhu X."/>
            <person name="Kougias P.G."/>
            <person name="Basile A."/>
            <person name="Luo G."/>
            <person name="Schluter A."/>
            <person name="Konstantinidis K.T."/>
            <person name="Angelidaki I."/>
        </authorList>
    </citation>
    <scope>NUCLEOTIDE SEQUENCE [LARGE SCALE GENOMIC DNA]</scope>
    <source>
        <strain evidence="9">AS27yjCOA_65</strain>
    </source>
</reference>
<dbReference type="InterPro" id="IPR001444">
    <property type="entry name" value="Flag_bb_rod_N"/>
</dbReference>
<evidence type="ECO:0000256" key="1">
    <source>
        <dbReference type="ARBA" id="ARBA00009677"/>
    </source>
</evidence>
<organism evidence="9 10">
    <name type="scientific">SAR324 cluster bacterium</name>
    <dbReference type="NCBI Taxonomy" id="2024889"/>
    <lineage>
        <taxon>Bacteria</taxon>
        <taxon>Deltaproteobacteria</taxon>
        <taxon>SAR324 cluster</taxon>
    </lineage>
</organism>
<dbReference type="PROSITE" id="PS00588">
    <property type="entry name" value="FLAGELLA_BB_ROD"/>
    <property type="match status" value="1"/>
</dbReference>
<comment type="subunit">
    <text evidence="3">The basal body constitutes a major portion of the flagellar organelle and consists of four rings (L,P,S, and M) mounted on a central rod. The rod consists of about 26 subunits of FlgG in the distal portion, and FlgB, FlgC and FlgF are thought to build up the proximal portion of the rod with about 6 subunits each.</text>
</comment>
<proteinExistence type="inferred from homology"/>
<evidence type="ECO:0000256" key="2">
    <source>
        <dbReference type="ARBA" id="ARBA00017948"/>
    </source>
</evidence>
<keyword evidence="5" id="KW-0975">Bacterial flagellum</keyword>
<dbReference type="EMBL" id="JAAZON010000060">
    <property type="protein sequence ID" value="NMC61847.1"/>
    <property type="molecule type" value="Genomic_DNA"/>
</dbReference>
<dbReference type="Pfam" id="PF22692">
    <property type="entry name" value="LlgE_F_G_D1"/>
    <property type="match status" value="1"/>
</dbReference>
<evidence type="ECO:0000313" key="10">
    <source>
        <dbReference type="Proteomes" id="UP000524246"/>
    </source>
</evidence>
<dbReference type="SUPFAM" id="SSF117143">
    <property type="entry name" value="Flagellar hook protein flgE"/>
    <property type="match status" value="1"/>
</dbReference>
<dbReference type="NCBIfam" id="TIGR03506">
    <property type="entry name" value="FlgEFG_subfam"/>
    <property type="match status" value="2"/>
</dbReference>
<dbReference type="PANTHER" id="PTHR30435">
    <property type="entry name" value="FLAGELLAR PROTEIN"/>
    <property type="match status" value="1"/>
</dbReference>
<dbReference type="NCBIfam" id="TIGR02488">
    <property type="entry name" value="flgG_G_neg"/>
    <property type="match status" value="1"/>
</dbReference>
<evidence type="ECO:0000313" key="9">
    <source>
        <dbReference type="EMBL" id="NMC61847.1"/>
    </source>
</evidence>
<evidence type="ECO:0000259" key="7">
    <source>
        <dbReference type="Pfam" id="PF06429"/>
    </source>
</evidence>
<dbReference type="Pfam" id="PF06429">
    <property type="entry name" value="Flg_bbr_C"/>
    <property type="match status" value="1"/>
</dbReference>
<dbReference type="Proteomes" id="UP000524246">
    <property type="component" value="Unassembled WGS sequence"/>
</dbReference>
<gene>
    <name evidence="9" type="primary">flgG</name>
    <name evidence="9" type="ORF">GYA55_01625</name>
</gene>
<dbReference type="InterPro" id="IPR012834">
    <property type="entry name" value="FlgG_G_neg"/>
</dbReference>
<dbReference type="GO" id="GO:0071978">
    <property type="term" value="P:bacterial-type flagellum-dependent swarming motility"/>
    <property type="evidence" value="ECO:0007669"/>
    <property type="project" value="TreeGrafter"/>
</dbReference>
<keyword evidence="9" id="KW-0282">Flagellum</keyword>
<dbReference type="InterPro" id="IPR053967">
    <property type="entry name" value="LlgE_F_G-like_D1"/>
</dbReference>
<accession>A0A7X9FPD9</accession>
<evidence type="ECO:0000256" key="5">
    <source>
        <dbReference type="RuleBase" id="RU362116"/>
    </source>
</evidence>
<evidence type="ECO:0000259" key="6">
    <source>
        <dbReference type="Pfam" id="PF00460"/>
    </source>
</evidence>
<dbReference type="NCBIfam" id="TIGR02490">
    <property type="entry name" value="flgF"/>
    <property type="match status" value="1"/>
</dbReference>
<name>A0A7X9FPD9_9DELT</name>
<evidence type="ECO:0000256" key="4">
    <source>
        <dbReference type="NCBIfam" id="TIGR02488"/>
    </source>
</evidence>
<dbReference type="InterPro" id="IPR020013">
    <property type="entry name" value="Flagellar_FlgE/F/G"/>
</dbReference>
<dbReference type="Pfam" id="PF00460">
    <property type="entry name" value="Flg_bb_rod"/>
    <property type="match status" value="1"/>
</dbReference>
<comment type="caution">
    <text evidence="9">The sequence shown here is derived from an EMBL/GenBank/DDBJ whole genome shotgun (WGS) entry which is preliminary data.</text>
</comment>
<protein>
    <recommendedName>
        <fullName evidence="2 4">Flagellar basal-body rod protein FlgG</fullName>
    </recommendedName>
</protein>
<dbReference type="InterPro" id="IPR037925">
    <property type="entry name" value="FlgE/F/G-like"/>
</dbReference>
<feature type="domain" description="Flagellar basal body rod protein N-terminal" evidence="6">
    <location>
        <begin position="5"/>
        <end position="35"/>
    </location>
</feature>
<feature type="domain" description="Flagellar hook protein FlgE/F/G-like D1" evidence="8">
    <location>
        <begin position="96"/>
        <end position="159"/>
    </location>
</feature>
<feature type="domain" description="Flagellar basal-body/hook protein C-terminal" evidence="7">
    <location>
        <begin position="216"/>
        <end position="259"/>
    </location>
</feature>
<comment type="subcellular location">
    <subcellularLocation>
        <location evidence="5">Bacterial flagellum basal body</location>
    </subcellularLocation>
</comment>
<dbReference type="InterPro" id="IPR012836">
    <property type="entry name" value="FlgF"/>
</dbReference>
<dbReference type="InterPro" id="IPR019776">
    <property type="entry name" value="Flagellar_basal_body_rod_CS"/>
</dbReference>
<dbReference type="AlphaFoldDB" id="A0A7X9FPD9"/>
<keyword evidence="9" id="KW-0966">Cell projection</keyword>
<keyword evidence="9" id="KW-0969">Cilium</keyword>
<sequence length="262" mass="27837">MIRSLYSAATGMTAQELNVDTIANNLANVNTIGFKKTRAEFQDLVYQYLVEPGAPTSQTTKNPSGIQVGLGVKPAATQRIFSQGDLQSTSNTLDVAIEGDGFFEITKPDGTIAYTRAGSFQLNENGDLVTSDGYTVSPGIPIPAETLAISIAQDGKISVRTPGNTTSQEVGQLTAVRFANNAGLRAVGHNLYEETESSGAPVSGQFSENGFGRLTQGFLESSNVSVVEQVVNMITAQRAYEANSKSIQTADDMLSRAINVKR</sequence>
<evidence type="ECO:0000256" key="3">
    <source>
        <dbReference type="ARBA" id="ARBA00025933"/>
    </source>
</evidence>
<dbReference type="GO" id="GO:0009426">
    <property type="term" value="C:bacterial-type flagellum basal body, distal rod"/>
    <property type="evidence" value="ECO:0007669"/>
    <property type="project" value="UniProtKB-UniRule"/>
</dbReference>
<dbReference type="InterPro" id="IPR010930">
    <property type="entry name" value="Flg_bb/hook_C_dom"/>
</dbReference>
<comment type="similarity">
    <text evidence="1 5">Belongs to the flagella basal body rod proteins family.</text>
</comment>
<evidence type="ECO:0000259" key="8">
    <source>
        <dbReference type="Pfam" id="PF22692"/>
    </source>
</evidence>
<dbReference type="PANTHER" id="PTHR30435:SF19">
    <property type="entry name" value="FLAGELLAR BASAL-BODY ROD PROTEIN FLGG"/>
    <property type="match status" value="1"/>
</dbReference>